<keyword evidence="1" id="KW-0175">Coiled coil</keyword>
<organism evidence="5">
    <name type="scientific">Medioppia subpectinata</name>
    <dbReference type="NCBI Taxonomy" id="1979941"/>
    <lineage>
        <taxon>Eukaryota</taxon>
        <taxon>Metazoa</taxon>
        <taxon>Ecdysozoa</taxon>
        <taxon>Arthropoda</taxon>
        <taxon>Chelicerata</taxon>
        <taxon>Arachnida</taxon>
        <taxon>Acari</taxon>
        <taxon>Acariformes</taxon>
        <taxon>Sarcoptiformes</taxon>
        <taxon>Oribatida</taxon>
        <taxon>Brachypylina</taxon>
        <taxon>Oppioidea</taxon>
        <taxon>Oppiidae</taxon>
        <taxon>Medioppia</taxon>
    </lineage>
</organism>
<feature type="domain" description="Protein UNC80 C-terminal" evidence="4">
    <location>
        <begin position="1445"/>
        <end position="2507"/>
    </location>
</feature>
<dbReference type="GO" id="GO:0005261">
    <property type="term" value="F:monoatomic cation channel activity"/>
    <property type="evidence" value="ECO:0007669"/>
    <property type="project" value="TreeGrafter"/>
</dbReference>
<sequence>MSNKDRSRLRSSSLPLPKREVCVQTTSETKSKPEIPKLVLDDNALNSSSKTPSMHELRRSSFSGLPGLGGLSSLIGAATPSAIGRVGSEKIKSPKRQKKGSTCDLTEKSDKEHNLDKFKDIDDSVSNKLKKQKQKDKSDSIFRSKELIPPPPRPKSAIGRYEDGRAATVKSEMHRGKSMPSLHLILDRFGNASDSSKSSNRYLAPESKKSPKKSASQTYSVPFPIITITEHSPVTSIQFFMNAENTESPKEESVYNYSQIGITRSQTDSDISYYTETITEAPASTNYVTKNGQLSLVVILKAVHSIANFLSQTRDGQTLQLRGQSGLTASTPGGAIDEPPIIRISKSDNEELSVHHLFMDTLIRLIKQLGCPHGCGEGHREDEAKVPNLGFCIETHNNWTRKQSNNPISIGSQQSFETSARSGYSNNFGAGFGKTGSKVFLFKKFFFSTSGLKAAASSQSIHDERETQLLNDWPLPGTGLSQSHSSTGALRVRAASPRLSITDDDAVVMIQKQVKGGKGFNFTNWFKPGGKPESLHPESAVLLDNGGGNIGFVTSSEPSTEKMVRRGSFSRTPVKGAPIAGGSGGQKPTHSTFGKARKRMEDQFRFVFGKSKSKHGSFEETPDLSRRNSFDFDRTAGDGDMVLIRESRLVSLPVIRDGMIRFQFLLESCTPGTLPDAPLIAAMLDIRAPIVARATFYLECAHFVHRCNRGLWPQWMRHNFNIFRPSGPMRAGSQSAIKGRASNVVQRSAGRAFYQWAEMLGARMQEILQNEINTEKSLPNMTDDSKRRQLKYDDEDEDFLDEAFVNQTGNECPFALKLVACQLLYEITAFLRETHQYLPSRSSRSSIRERGSTFEPKTVTANRRWSMALSETLFLLLFHAPSLGDRRISFVLQEADGEEESTSSVSGADELYAGGDKRRQSQIGLAGRPHLLRRSTGGSGHGSFKRRSIKLKKGADRKTLGSGHGSFKRRSIKLKKGADRKSAGKHRSSTLVEDEDDDTQKHSILRRSDSLRSRRKVSGISERSDTSERVSGDESPGVLSDEGNDTPSDALEADDSELITNIPWLKIMSTINSAVSYNCSHQQYCQHNCYRRVMRSSSRLMKAVHKVYAEDSSTRPQLVSLRIFEDKEDAAKKEKKLKKIVTAGPSSPIRRKISVGHNMDRCVDGHTERGHHSIHSSTTYLAHNVDVEAGPQESEDPRKTFVEVANNKALIKREENPTLKYVHSHVKSPFSASISMLLKGALVLPIPEFDDLLGMSWNLILEDDQELSSAAAVALIVCALKCPQLVSDLFERELNHESPNRRTLAINKFYKVWSNRFQCWPRLEEGAHLYLKVPPPAIEFTLPSPRIALESIPVVDPAYMPVTKSKVEEAVTISQEPTIQRSFVAATKTRRKQQIELVTKALQEEEDKLRDERENYRISMVPIQLQAAYEPALFHTVDEHEEEDDEMSERIPIHNIQLAQTVFPSTLCSAAVTIINLLDDPQVNSEGSAVYEVAFKVVWHCLVEDSALFLRHFLERLTRDKHWDTFQILRRLIRFVPRLPAQAAFTLYNYLIGFVMYHVRTPVENSQEVIATVLSVLWLVVPNVHGLFLKDLKQVLRKEQCDASLLITANVPSAKKIIVHGPDASVIPSQFPIHEDTQFSQILTDSLDFFGIDDSKQNEYFLVDSKTNQMHNLNAFVRDFYFFKRSQYPQISLVHMNPNEAFDRLQRQAFTLQFVELGKTLMCLSLIKSSFLGIQRVLFLHEELMKLPSFPRKALEANFSLYSGETGQEVLGMDTLHKIVWVKLVARMFEATNGFFAQSADIHLFLNVVNGSLILHCENSSMLRLCMATYINAAHQFRNIFAANGYLLIIPTICRIYSNHQTNGLLCRTIEFVCKQFYILHRKPFVLQMFGAVAPILDLDFVSNYGDASKVQPRAFFQLLQSLGQYIVDPLDILELVDAEKPLKALDFCYQMDAETLSVLDAISLCVTVVSYAADTERGHQMLTILEAILPLHLKHMQTLTTKKETPGGPRTELQVIHNVSVCMKTLIYNSEALTRNFTGPQRAIDLRGSSIKNASKGAYSPPVEIDDDSHSKYVSDNYYSRARKEYSSDNSDGESVRTDFRRPRDVLLKVVAEFLSRSTARLADLSKKLPDLHQKGSTYELLDVKSHLRLAEIAHSLLKMAPYDPQTMACRGLVRYMNEILPNSEWRQEQMRPALIMVLRRLDKTFTKIAKKSAIKRSTDWEAAKRLLKGVYLTFAKHPYIVHLPHLKSLISVCQNIVLGDQTHGPVDSTASVPTWAIALSQSSPPGFTSVAVRLIAMQMLQLGESQTLETVCLGAFSSPEKSEIYLMNLIYPMCVRISSGLKEVPKLRQCDINFTLTVILNTLKPIPTKPIKGSDSSSGQMAQNSVHAVGFLGLKIMMVCFERQLNTEWYRISRTIRELANKTQGGIQLWNFLEFVVTYRTPLFLLLFPVIKCKYLVKICDNDIEYGYQQQIREKMTGLGLPFARSKGQLLVALMSEMRILREELISRKNAPPVDDRKSIVADASSGERPEGHRLSFAFTQMAASASKLSNISSSNSNTPQTTRDAPQTPSTSSKPSLFRGLSFRLSEQRMFPPRNLSVKLSRDSKRVMEGFLRRTSYPDPKEASPTGSREEHRSTLSEPKLFRKSTLHVKKGSKKDRPKDGSQSMSGETLTEGVTTEDDQEIRSAIARKLSGEGSGASRSDSPDEERALKHRLQRQKAQSRKTFRFRKSRRGAGFLQTEEIAMKDTTDGRDVALAEEESSSIVEQSRDESSSTGLLSPKKSHSSDESVDENVALLTENDSSFPFVDEEEDGALLRP</sequence>
<dbReference type="GO" id="GO:0034703">
    <property type="term" value="C:cation channel complex"/>
    <property type="evidence" value="ECO:0007669"/>
    <property type="project" value="TreeGrafter"/>
</dbReference>
<dbReference type="Pfam" id="PF19424">
    <property type="entry name" value="UNC80"/>
    <property type="match status" value="2"/>
</dbReference>
<evidence type="ECO:0000259" key="3">
    <source>
        <dbReference type="Pfam" id="PF19424"/>
    </source>
</evidence>
<dbReference type="EMBL" id="CAJPIZ010000677">
    <property type="protein sequence ID" value="CAG2102029.1"/>
    <property type="molecule type" value="Genomic_DNA"/>
</dbReference>
<feature type="compositionally biased region" description="Polar residues" evidence="2">
    <location>
        <begin position="2561"/>
        <end position="2578"/>
    </location>
</feature>
<protein>
    <submittedName>
        <fullName evidence="5">Uncharacterized protein</fullName>
    </submittedName>
</protein>
<dbReference type="Proteomes" id="UP000759131">
    <property type="component" value="Unassembled WGS sequence"/>
</dbReference>
<dbReference type="InterPro" id="IPR016024">
    <property type="entry name" value="ARM-type_fold"/>
</dbReference>
<dbReference type="OrthoDB" id="6416618at2759"/>
<feature type="coiled-coil region" evidence="1">
    <location>
        <begin position="1392"/>
        <end position="1419"/>
    </location>
</feature>
<keyword evidence="6" id="KW-1185">Reference proteome</keyword>
<evidence type="ECO:0000313" key="6">
    <source>
        <dbReference type="Proteomes" id="UP000759131"/>
    </source>
</evidence>
<feature type="region of interest" description="Disordered" evidence="2">
    <location>
        <begin position="2551"/>
        <end position="2580"/>
    </location>
</feature>
<feature type="compositionally biased region" description="Basic and acidic residues" evidence="2">
    <location>
        <begin position="135"/>
        <end position="146"/>
    </location>
</feature>
<accession>A0A7R9PUR0</accession>
<feature type="compositionally biased region" description="Basic residues" evidence="2">
    <location>
        <begin position="2712"/>
        <end position="2734"/>
    </location>
</feature>
<feature type="compositionally biased region" description="Low complexity" evidence="2">
    <location>
        <begin position="60"/>
        <end position="76"/>
    </location>
</feature>
<reference evidence="5" key="1">
    <citation type="submission" date="2020-11" db="EMBL/GenBank/DDBJ databases">
        <authorList>
            <person name="Tran Van P."/>
        </authorList>
    </citation>
    <scope>NUCLEOTIDE SEQUENCE</scope>
</reference>
<feature type="compositionally biased region" description="Polar residues" evidence="2">
    <location>
        <begin position="2664"/>
        <end position="2677"/>
    </location>
</feature>
<evidence type="ECO:0000256" key="2">
    <source>
        <dbReference type="SAM" id="MobiDB-lite"/>
    </source>
</evidence>
<dbReference type="GO" id="GO:0030424">
    <property type="term" value="C:axon"/>
    <property type="evidence" value="ECO:0007669"/>
    <property type="project" value="TreeGrafter"/>
</dbReference>
<dbReference type="Pfam" id="PF20262">
    <property type="entry name" value="UNC80_C"/>
    <property type="match status" value="1"/>
</dbReference>
<evidence type="ECO:0000259" key="4">
    <source>
        <dbReference type="Pfam" id="PF20262"/>
    </source>
</evidence>
<feature type="region of interest" description="Disordered" evidence="2">
    <location>
        <begin position="899"/>
        <end position="1053"/>
    </location>
</feature>
<feature type="compositionally biased region" description="Polar residues" evidence="2">
    <location>
        <begin position="192"/>
        <end position="201"/>
    </location>
</feature>
<feature type="compositionally biased region" description="Basic residues" evidence="2">
    <location>
        <begin position="943"/>
        <end position="952"/>
    </location>
</feature>
<evidence type="ECO:0000256" key="1">
    <source>
        <dbReference type="SAM" id="Coils"/>
    </source>
</evidence>
<name>A0A7R9PUR0_9ACAR</name>
<feature type="region of interest" description="Disordered" evidence="2">
    <location>
        <begin position="1"/>
        <end position="161"/>
    </location>
</feature>
<dbReference type="SUPFAM" id="SSF48371">
    <property type="entry name" value="ARM repeat"/>
    <property type="match status" value="1"/>
</dbReference>
<evidence type="ECO:0000313" key="5">
    <source>
        <dbReference type="EMBL" id="CAD7621599.1"/>
    </source>
</evidence>
<feature type="region of interest" description="Disordered" evidence="2">
    <location>
        <begin position="2612"/>
        <end position="2819"/>
    </location>
</feature>
<feature type="domain" description="Protein UNC80 central region" evidence="3">
    <location>
        <begin position="972"/>
        <end position="1442"/>
    </location>
</feature>
<feature type="compositionally biased region" description="Basic and acidic residues" evidence="2">
    <location>
        <begin position="2744"/>
        <end position="2756"/>
    </location>
</feature>
<dbReference type="InterPro" id="IPR046460">
    <property type="entry name" value="UNC80_C"/>
</dbReference>
<dbReference type="InterPro" id="IPR045852">
    <property type="entry name" value="UNC80_central"/>
</dbReference>
<feature type="region of interest" description="Disordered" evidence="2">
    <location>
        <begin position="192"/>
        <end position="216"/>
    </location>
</feature>
<feature type="compositionally biased region" description="Basic and acidic residues" evidence="2">
    <location>
        <begin position="1022"/>
        <end position="1032"/>
    </location>
</feature>
<feature type="region of interest" description="Disordered" evidence="2">
    <location>
        <begin position="552"/>
        <end position="592"/>
    </location>
</feature>
<dbReference type="EMBL" id="OC855252">
    <property type="protein sequence ID" value="CAD7621599.1"/>
    <property type="molecule type" value="Genomic_DNA"/>
</dbReference>
<feature type="compositionally biased region" description="Acidic residues" evidence="2">
    <location>
        <begin position="2808"/>
        <end position="2819"/>
    </location>
</feature>
<feature type="compositionally biased region" description="Basic and acidic residues" evidence="2">
    <location>
        <begin position="105"/>
        <end position="122"/>
    </location>
</feature>
<gene>
    <name evidence="5" type="ORF">OSB1V03_LOCUS2070</name>
</gene>
<dbReference type="GO" id="GO:0055080">
    <property type="term" value="P:monoatomic cation homeostasis"/>
    <property type="evidence" value="ECO:0007669"/>
    <property type="project" value="TreeGrafter"/>
</dbReference>
<dbReference type="PANTHER" id="PTHR31781:SF1">
    <property type="entry name" value="PROTEIN UNC-80 HOMOLOG"/>
    <property type="match status" value="1"/>
</dbReference>
<proteinExistence type="predicted"/>
<feature type="compositionally biased region" description="Low complexity" evidence="2">
    <location>
        <begin position="2551"/>
        <end position="2560"/>
    </location>
</feature>
<feature type="compositionally biased region" description="Basic residues" evidence="2">
    <location>
        <begin position="966"/>
        <end position="975"/>
    </location>
</feature>
<feature type="compositionally biased region" description="Basic residues" evidence="2">
    <location>
        <begin position="2645"/>
        <end position="2657"/>
    </location>
</feature>
<feature type="domain" description="Protein UNC80 central region" evidence="3">
    <location>
        <begin position="645"/>
        <end position="960"/>
    </location>
</feature>
<dbReference type="PANTHER" id="PTHR31781">
    <property type="entry name" value="UNC80"/>
    <property type="match status" value="1"/>
</dbReference>